<proteinExistence type="predicted"/>
<evidence type="ECO:0000313" key="1">
    <source>
        <dbReference type="EMBL" id="ERH15830.1"/>
    </source>
</evidence>
<evidence type="ECO:0000313" key="2">
    <source>
        <dbReference type="Proteomes" id="UP000016498"/>
    </source>
</evidence>
<dbReference type="Proteomes" id="UP000016498">
    <property type="component" value="Unassembled WGS sequence"/>
</dbReference>
<gene>
    <name evidence="1" type="ORF">HMPREF1549_02925</name>
</gene>
<accession>U1PHA1</accession>
<dbReference type="EMBL" id="AWSD01000352">
    <property type="protein sequence ID" value="ERH15830.1"/>
    <property type="molecule type" value="Genomic_DNA"/>
</dbReference>
<name>U1PHA1_9ACTO</name>
<sequence>MVSISETKDLHLLERRLENLGIMRLRIGWTRAIRAFVTDLDTQPLFWLRRYSMNGSMGPV</sequence>
<reference evidence="1 2" key="1">
    <citation type="submission" date="2013-06" db="EMBL/GenBank/DDBJ databases">
        <authorList>
            <person name="Weinstock G."/>
            <person name="Sodergren E."/>
            <person name="Lobos E.A."/>
            <person name="Fulton L."/>
            <person name="Fulton R."/>
            <person name="Courtney L."/>
            <person name="Fronick C."/>
            <person name="O'Laughlin M."/>
            <person name="Godfrey J."/>
            <person name="Wilson R.M."/>
            <person name="Miner T."/>
            <person name="Farmer C."/>
            <person name="Delehaunty K."/>
            <person name="Cordes M."/>
            <person name="Minx P."/>
            <person name="Tomlinson C."/>
            <person name="Chen J."/>
            <person name="Wollam A."/>
            <person name="Pepin K.H."/>
            <person name="Bhonagiri V."/>
            <person name="Zhang X."/>
            <person name="Warren W."/>
            <person name="Mitreva M."/>
            <person name="Mardis E.R."/>
            <person name="Wilson R.K."/>
        </authorList>
    </citation>
    <scope>NUCLEOTIDE SEQUENCE [LARGE SCALE GENOMIC DNA]</scope>
    <source>
        <strain evidence="1 2">F0510</strain>
    </source>
</reference>
<dbReference type="AlphaFoldDB" id="U1PHA1"/>
<protein>
    <submittedName>
        <fullName evidence="1">Uncharacterized protein</fullName>
    </submittedName>
</protein>
<organism evidence="1 2">
    <name type="scientific">Actinomyces johnsonii F0510</name>
    <dbReference type="NCBI Taxonomy" id="1227262"/>
    <lineage>
        <taxon>Bacteria</taxon>
        <taxon>Bacillati</taxon>
        <taxon>Actinomycetota</taxon>
        <taxon>Actinomycetes</taxon>
        <taxon>Actinomycetales</taxon>
        <taxon>Actinomycetaceae</taxon>
        <taxon>Actinomyces</taxon>
    </lineage>
</organism>
<dbReference type="HOGENOM" id="CLU_2930711_0_0_11"/>
<comment type="caution">
    <text evidence="1">The sequence shown here is derived from an EMBL/GenBank/DDBJ whole genome shotgun (WGS) entry which is preliminary data.</text>
</comment>